<sequence length="605" mass="66971">MTTKVTYHFYPFDEALSCLQKAIRRGQSRDAALWCAELHLSGMGETAMKRLLIMTVEDVGIASPHTVPILMTARNRYLSCLHEGDTNKLPTAQPEDALSFLVTAAYWLAAQPKTRTSNILSVFMRATAEESLRRGDSVEAGIEFGPRRVEDMRSSLMRVRSRLKEILEGVTGDRGDVSSHDEMFLRLERGFFLSVYYFLLAPGDDQVKRREAFQVMKEAAPSVNLKKWIDQLQSLSDPGCPLETAARMCINQAMLLSTRFAFLFRDMRGEALASPAFVPLPGTPAEDLAVPEGYLPTFSATAPRALRAHLDRLRKIVLEGRGLGMDGDFIRLLSCGRDDCDGRVLDIPFYCTDIHTRRGSGFPLHKEFLEELLPVFPGLGKWPREEVDKSHGEISEKRSVRDFYVYGCIVSDEWFPGPPKPDFSISLAPSQPPQPVASLREGPSSPATPVDPFFNASRSFSLWLSEHKDQFPAVSIFADPDAEAPPPEGPVFSEKDLQSHCRDRAREREIDQGDGPRRIPIDARPSAVTEAHRKKMMDITSHWNSASAAHSSVPANGHTQGAHASAAATSGAQPGSVHQALQEGEDRGAGASSAVAKKKTRWKKR</sequence>
<gene>
    <name evidence="2" type="ORF">Cvel_28441</name>
</gene>
<evidence type="ECO:0000313" key="2">
    <source>
        <dbReference type="EMBL" id="CEM44587.1"/>
    </source>
</evidence>
<dbReference type="EMBL" id="CDMZ01002964">
    <property type="protein sequence ID" value="CEM44587.1"/>
    <property type="molecule type" value="Genomic_DNA"/>
</dbReference>
<feature type="compositionally biased region" description="Basic and acidic residues" evidence="1">
    <location>
        <begin position="493"/>
        <end position="521"/>
    </location>
</feature>
<feature type="region of interest" description="Disordered" evidence="1">
    <location>
        <begin position="543"/>
        <end position="605"/>
    </location>
</feature>
<feature type="compositionally biased region" description="Low complexity" evidence="1">
    <location>
        <begin position="545"/>
        <end position="573"/>
    </location>
</feature>
<dbReference type="GO" id="GO:0006260">
    <property type="term" value="P:DNA replication"/>
    <property type="evidence" value="ECO:0007669"/>
    <property type="project" value="InterPro"/>
</dbReference>
<feature type="region of interest" description="Disordered" evidence="1">
    <location>
        <begin position="479"/>
        <end position="521"/>
    </location>
</feature>
<feature type="compositionally biased region" description="Basic residues" evidence="1">
    <location>
        <begin position="596"/>
        <end position="605"/>
    </location>
</feature>
<dbReference type="SUPFAM" id="SSF48019">
    <property type="entry name" value="post-AAA+ oligomerization domain-like"/>
    <property type="match status" value="1"/>
</dbReference>
<dbReference type="GO" id="GO:0003677">
    <property type="term" value="F:DNA binding"/>
    <property type="evidence" value="ECO:0007669"/>
    <property type="project" value="InterPro"/>
</dbReference>
<protein>
    <submittedName>
        <fullName evidence="2">Uncharacterized protein</fullName>
    </submittedName>
</protein>
<dbReference type="InterPro" id="IPR008921">
    <property type="entry name" value="DNA_pol3_clamp-load_cplx_C"/>
</dbReference>
<feature type="region of interest" description="Disordered" evidence="1">
    <location>
        <begin position="422"/>
        <end position="450"/>
    </location>
</feature>
<proteinExistence type="predicted"/>
<dbReference type="Gene3D" id="1.20.272.10">
    <property type="match status" value="1"/>
</dbReference>
<dbReference type="VEuPathDB" id="CryptoDB:Cvel_28441"/>
<name>A0A0G4HKG2_9ALVE</name>
<accession>A0A0G4HKG2</accession>
<reference evidence="2" key="1">
    <citation type="submission" date="2014-11" db="EMBL/GenBank/DDBJ databases">
        <authorList>
            <person name="Otto D Thomas"/>
            <person name="Naeem Raeece"/>
        </authorList>
    </citation>
    <scope>NUCLEOTIDE SEQUENCE</scope>
</reference>
<organism evidence="2">
    <name type="scientific">Chromera velia CCMP2878</name>
    <dbReference type="NCBI Taxonomy" id="1169474"/>
    <lineage>
        <taxon>Eukaryota</taxon>
        <taxon>Sar</taxon>
        <taxon>Alveolata</taxon>
        <taxon>Colpodellida</taxon>
        <taxon>Chromeraceae</taxon>
        <taxon>Chromera</taxon>
    </lineage>
</organism>
<dbReference type="AlphaFoldDB" id="A0A0G4HKG2"/>
<evidence type="ECO:0000256" key="1">
    <source>
        <dbReference type="SAM" id="MobiDB-lite"/>
    </source>
</evidence>